<feature type="transmembrane region" description="Helical" evidence="1">
    <location>
        <begin position="65"/>
        <end position="86"/>
    </location>
</feature>
<proteinExistence type="predicted"/>
<dbReference type="NCBIfam" id="TIGR04206">
    <property type="entry name" value="near_ArtA"/>
    <property type="match status" value="1"/>
</dbReference>
<sequence>MNHAPRRRLGAVVVAGLVPWTVLLVGRDLTLVFSFGLVNTDPLALVTVYDYFVRFTEGLPRFLEAWGTGVLLYLLGLTSAVAGVVWREDRRLTAFALTAAGLSQVTVALGFNRRLGSVAVPVGTVVLLAVVWWYYWPALRDGGTAD</sequence>
<evidence type="ECO:0000313" key="4">
    <source>
        <dbReference type="Proteomes" id="UP001166304"/>
    </source>
</evidence>
<keyword evidence="1" id="KW-0472">Membrane</keyword>
<evidence type="ECO:0000259" key="2">
    <source>
        <dbReference type="Pfam" id="PF26224"/>
    </source>
</evidence>
<dbReference type="Proteomes" id="UP001166304">
    <property type="component" value="Unassembled WGS sequence"/>
</dbReference>
<name>A0AA41G1P3_9EURY</name>
<accession>A0AA41G1P3</accession>
<gene>
    <name evidence="3" type="ORF">KTS37_08595</name>
</gene>
<keyword evidence="1" id="KW-0812">Transmembrane</keyword>
<dbReference type="EMBL" id="JAHQXE010000002">
    <property type="protein sequence ID" value="MBV0901846.1"/>
    <property type="molecule type" value="Genomic_DNA"/>
</dbReference>
<dbReference type="Pfam" id="PF26224">
    <property type="entry name" value="DUF8050"/>
    <property type="match status" value="1"/>
</dbReference>
<feature type="transmembrane region" description="Helical" evidence="1">
    <location>
        <begin position="9"/>
        <end position="26"/>
    </location>
</feature>
<keyword evidence="1" id="KW-1133">Transmembrane helix</keyword>
<dbReference type="InterPro" id="IPR026436">
    <property type="entry name" value="CHP04206"/>
</dbReference>
<keyword evidence="4" id="KW-1185">Reference proteome</keyword>
<evidence type="ECO:0000313" key="3">
    <source>
        <dbReference type="EMBL" id="MBV0901846.1"/>
    </source>
</evidence>
<dbReference type="AlphaFoldDB" id="A0AA41G1P3"/>
<feature type="transmembrane region" description="Helical" evidence="1">
    <location>
        <begin position="118"/>
        <end position="136"/>
    </location>
</feature>
<feature type="domain" description="DUF8050" evidence="2">
    <location>
        <begin position="4"/>
        <end position="140"/>
    </location>
</feature>
<organism evidence="3 4">
    <name type="scientific">Haloarcula salina</name>
    <dbReference type="NCBI Taxonomy" id="1429914"/>
    <lineage>
        <taxon>Archaea</taxon>
        <taxon>Methanobacteriati</taxon>
        <taxon>Methanobacteriota</taxon>
        <taxon>Stenosarchaea group</taxon>
        <taxon>Halobacteria</taxon>
        <taxon>Halobacteriales</taxon>
        <taxon>Haloarculaceae</taxon>
        <taxon>Haloarcula</taxon>
    </lineage>
</organism>
<dbReference type="RefSeq" id="WP_162413036.1">
    <property type="nucleotide sequence ID" value="NZ_JAHQXE010000002.1"/>
</dbReference>
<evidence type="ECO:0000256" key="1">
    <source>
        <dbReference type="SAM" id="Phobius"/>
    </source>
</evidence>
<protein>
    <submittedName>
        <fullName evidence="3">TIGR04206 family protein</fullName>
    </submittedName>
</protein>
<comment type="caution">
    <text evidence="3">The sequence shown here is derived from an EMBL/GenBank/DDBJ whole genome shotgun (WGS) entry which is preliminary data.</text>
</comment>
<reference evidence="3" key="1">
    <citation type="submission" date="2021-06" db="EMBL/GenBank/DDBJ databases">
        <title>New haloarchaea isolates fom saline soil.</title>
        <authorList>
            <person name="Duran-Viseras A."/>
            <person name="Sanchez-Porro C.S."/>
            <person name="Ventosa A."/>
        </authorList>
    </citation>
    <scope>NUCLEOTIDE SEQUENCE</scope>
    <source>
        <strain evidence="3">JCM 18369</strain>
    </source>
</reference>
<dbReference type="InterPro" id="IPR058363">
    <property type="entry name" value="DUF8050"/>
</dbReference>